<keyword evidence="4" id="KW-1185">Reference proteome</keyword>
<evidence type="ECO:0000256" key="1">
    <source>
        <dbReference type="SAM" id="MobiDB-lite"/>
    </source>
</evidence>
<proteinExistence type="predicted"/>
<keyword evidence="2" id="KW-1133">Transmembrane helix</keyword>
<sequence>MTTLRRDNRLARTHSAPARTSRASLDASIGHAHCFDPSLPAVSDDPEDALITRVAIVGAAIALTPFLLLHVVYFFWPELFSTPITPN</sequence>
<dbReference type="KEGG" id="pnd:Pla175_21970"/>
<protein>
    <submittedName>
        <fullName evidence="3">Uncharacterized protein</fullName>
    </submittedName>
</protein>
<evidence type="ECO:0000256" key="2">
    <source>
        <dbReference type="SAM" id="Phobius"/>
    </source>
</evidence>
<reference evidence="3 4" key="1">
    <citation type="submission" date="2019-02" db="EMBL/GenBank/DDBJ databases">
        <title>Deep-cultivation of Planctomycetes and their phenomic and genomic characterization uncovers novel biology.</title>
        <authorList>
            <person name="Wiegand S."/>
            <person name="Jogler M."/>
            <person name="Boedeker C."/>
            <person name="Pinto D."/>
            <person name="Vollmers J."/>
            <person name="Rivas-Marin E."/>
            <person name="Kohn T."/>
            <person name="Peeters S.H."/>
            <person name="Heuer A."/>
            <person name="Rast P."/>
            <person name="Oberbeckmann S."/>
            <person name="Bunk B."/>
            <person name="Jeske O."/>
            <person name="Meyerdierks A."/>
            <person name="Storesund J.E."/>
            <person name="Kallscheuer N."/>
            <person name="Luecker S."/>
            <person name="Lage O.M."/>
            <person name="Pohl T."/>
            <person name="Merkel B.J."/>
            <person name="Hornburger P."/>
            <person name="Mueller R.-W."/>
            <person name="Bruemmer F."/>
            <person name="Labrenz M."/>
            <person name="Spormann A.M."/>
            <person name="Op den Camp H."/>
            <person name="Overmann J."/>
            <person name="Amann R."/>
            <person name="Jetten M.S.M."/>
            <person name="Mascher T."/>
            <person name="Medema M.H."/>
            <person name="Devos D.P."/>
            <person name="Kaster A.-K."/>
            <person name="Ovreas L."/>
            <person name="Rohde M."/>
            <person name="Galperin M.Y."/>
            <person name="Jogler C."/>
        </authorList>
    </citation>
    <scope>NUCLEOTIDE SEQUENCE [LARGE SCALE GENOMIC DNA]</scope>
    <source>
        <strain evidence="3 4">Pla175</strain>
    </source>
</reference>
<evidence type="ECO:0000313" key="3">
    <source>
        <dbReference type="EMBL" id="QDU88813.1"/>
    </source>
</evidence>
<keyword evidence="2" id="KW-0812">Transmembrane</keyword>
<dbReference type="RefSeq" id="WP_145284175.1">
    <property type="nucleotide sequence ID" value="NZ_CP036291.1"/>
</dbReference>
<keyword evidence="2" id="KW-0472">Membrane</keyword>
<dbReference type="Proteomes" id="UP000317429">
    <property type="component" value="Chromosome"/>
</dbReference>
<feature type="compositionally biased region" description="Basic and acidic residues" evidence="1">
    <location>
        <begin position="1"/>
        <end position="10"/>
    </location>
</feature>
<dbReference type="AlphaFoldDB" id="A0A518DBH5"/>
<organism evidence="3 4">
    <name type="scientific">Pirellulimonas nuda</name>
    <dbReference type="NCBI Taxonomy" id="2528009"/>
    <lineage>
        <taxon>Bacteria</taxon>
        <taxon>Pseudomonadati</taxon>
        <taxon>Planctomycetota</taxon>
        <taxon>Planctomycetia</taxon>
        <taxon>Pirellulales</taxon>
        <taxon>Lacipirellulaceae</taxon>
        <taxon>Pirellulimonas</taxon>
    </lineage>
</organism>
<gene>
    <name evidence="3" type="ORF">Pla175_21970</name>
</gene>
<name>A0A518DBH5_9BACT</name>
<accession>A0A518DBH5</accession>
<feature type="region of interest" description="Disordered" evidence="1">
    <location>
        <begin position="1"/>
        <end position="24"/>
    </location>
</feature>
<dbReference type="EMBL" id="CP036291">
    <property type="protein sequence ID" value="QDU88813.1"/>
    <property type="molecule type" value="Genomic_DNA"/>
</dbReference>
<evidence type="ECO:0000313" key="4">
    <source>
        <dbReference type="Proteomes" id="UP000317429"/>
    </source>
</evidence>
<feature type="transmembrane region" description="Helical" evidence="2">
    <location>
        <begin position="54"/>
        <end position="76"/>
    </location>
</feature>